<accession>A0A418YR13</accession>
<dbReference type="Proteomes" id="UP000283469">
    <property type="component" value="Unassembled WGS sequence"/>
</dbReference>
<sequence>MTDDYFTDREFGAVPRASESIDERLWGGLHSLIETRLDDASFGYRFPLACPDAGKRPCGCDRSAFALMLEAEVPQIEWPLRPNKLPETPVILDLLEFCARAVGQPVEGSWHGFFDHYHLAWDRDAGLTAFVADVNRVFARNGLAFEMIAEGRIQRLLPAALRVALMQARFATGDAETDRLLETARLRILAPKYEDRSDGLEKLWDAFERIKTLEPGNDKRLTADAMLDYAARPGSKLRATLGVEADALTKIGNTHRIRHSEIWQEPLETALQTDYLFTRLFAFIYLQLKASNRAA</sequence>
<protein>
    <submittedName>
        <fullName evidence="1">Uncharacterized protein</fullName>
    </submittedName>
</protein>
<reference evidence="1 2" key="1">
    <citation type="submission" date="2018-08" db="EMBL/GenBank/DDBJ databases">
        <title>Sphingobium sp. EO9.</title>
        <authorList>
            <person name="Park Y."/>
            <person name="Kim K.H."/>
            <person name="Jeon C.O."/>
        </authorList>
    </citation>
    <scope>NUCLEOTIDE SEQUENCE [LARGE SCALE GENOMIC DNA]</scope>
    <source>
        <strain evidence="1 2">EO9</strain>
    </source>
</reference>
<dbReference type="OrthoDB" id="5106738at2"/>
<proteinExistence type="predicted"/>
<comment type="caution">
    <text evidence="1">The sequence shown here is derived from an EMBL/GenBank/DDBJ whole genome shotgun (WGS) entry which is preliminary data.</text>
</comment>
<dbReference type="AlphaFoldDB" id="A0A418YR13"/>
<name>A0A418YR13_9SPHN</name>
<evidence type="ECO:0000313" key="1">
    <source>
        <dbReference type="EMBL" id="RJG53977.1"/>
    </source>
</evidence>
<dbReference type="EMBL" id="QVRA01000012">
    <property type="protein sequence ID" value="RJG53977.1"/>
    <property type="molecule type" value="Genomic_DNA"/>
</dbReference>
<organism evidence="1 2">
    <name type="scientific">Sphingobium terrigena</name>
    <dbReference type="NCBI Taxonomy" id="2304063"/>
    <lineage>
        <taxon>Bacteria</taxon>
        <taxon>Pseudomonadati</taxon>
        <taxon>Pseudomonadota</taxon>
        <taxon>Alphaproteobacteria</taxon>
        <taxon>Sphingomonadales</taxon>
        <taxon>Sphingomonadaceae</taxon>
        <taxon>Sphingobium</taxon>
    </lineage>
</organism>
<dbReference type="RefSeq" id="WP_119747616.1">
    <property type="nucleotide sequence ID" value="NZ_QVRA01000012.1"/>
</dbReference>
<evidence type="ECO:0000313" key="2">
    <source>
        <dbReference type="Proteomes" id="UP000283469"/>
    </source>
</evidence>
<keyword evidence="2" id="KW-1185">Reference proteome</keyword>
<gene>
    <name evidence="1" type="ORF">D0Z70_14510</name>
</gene>